<proteinExistence type="predicted"/>
<comment type="caution">
    <text evidence="6">The sequence shown here is derived from an EMBL/GenBank/DDBJ whole genome shotgun (WGS) entry which is preliminary data.</text>
</comment>
<accession>A0A5N5TEC8</accession>
<dbReference type="InterPro" id="IPR001849">
    <property type="entry name" value="PH_domain"/>
</dbReference>
<feature type="compositionally biased region" description="Polar residues" evidence="4">
    <location>
        <begin position="196"/>
        <end position="208"/>
    </location>
</feature>
<feature type="region of interest" description="Disordered" evidence="4">
    <location>
        <begin position="264"/>
        <end position="284"/>
    </location>
</feature>
<dbReference type="GO" id="GO:0005829">
    <property type="term" value="C:cytosol"/>
    <property type="evidence" value="ECO:0007669"/>
    <property type="project" value="TreeGrafter"/>
</dbReference>
<sequence length="284" mass="31869">VKLYIIFRTSEMEGPLSKWTNVMKGWQYRWFVLDDSAGLLSYYTSKEKMVRGARRGCVRLKGAVVGIDDDDDSTFTITVDAKTFHFQAHDADEREKWIRALEDTVLRHAAAQKSSIRWDPNQPLPTMADFDRKLTESDAYLQLLIDQSNSLERMCIYIVIQIAKNTAFPMNGVYHPCNSTPEVSHRQFERDELSRSSEGSSHLDGISTSSVPIAQVQTGIEVGRECGENVTISMRYSDMPGSGNALMLPTNVVPNVSYSSSEDEDFFDANDYDGIPSQPSSSHG</sequence>
<dbReference type="OrthoDB" id="14833at2759"/>
<protein>
    <submittedName>
        <fullName evidence="6">Oxysterol-binding protein-related protein 9</fullName>
    </submittedName>
</protein>
<dbReference type="InterPro" id="IPR000648">
    <property type="entry name" value="Oxysterol-bd"/>
</dbReference>
<feature type="compositionally biased region" description="Basic and acidic residues" evidence="4">
    <location>
        <begin position="184"/>
        <end position="195"/>
    </location>
</feature>
<dbReference type="SMART" id="SM00233">
    <property type="entry name" value="PH"/>
    <property type="match status" value="1"/>
</dbReference>
<evidence type="ECO:0000256" key="1">
    <source>
        <dbReference type="ARBA" id="ARBA00022448"/>
    </source>
</evidence>
<evidence type="ECO:0000256" key="4">
    <source>
        <dbReference type="SAM" id="MobiDB-lite"/>
    </source>
</evidence>
<evidence type="ECO:0000259" key="5">
    <source>
        <dbReference type="PROSITE" id="PS50003"/>
    </source>
</evidence>
<keyword evidence="7" id="KW-1185">Reference proteome</keyword>
<dbReference type="CDD" id="cd13290">
    <property type="entry name" value="PH_ORP9"/>
    <property type="match status" value="1"/>
</dbReference>
<dbReference type="EMBL" id="SEYY01002798">
    <property type="protein sequence ID" value="KAB7504587.1"/>
    <property type="molecule type" value="Genomic_DNA"/>
</dbReference>
<dbReference type="GO" id="GO:0032934">
    <property type="term" value="F:sterol binding"/>
    <property type="evidence" value="ECO:0007669"/>
    <property type="project" value="TreeGrafter"/>
</dbReference>
<keyword evidence="3" id="KW-0446">Lipid-binding</keyword>
<evidence type="ECO:0000313" key="6">
    <source>
        <dbReference type="EMBL" id="KAB7504587.1"/>
    </source>
</evidence>
<evidence type="ECO:0000256" key="3">
    <source>
        <dbReference type="ARBA" id="ARBA00023121"/>
    </source>
</evidence>
<evidence type="ECO:0000313" key="7">
    <source>
        <dbReference type="Proteomes" id="UP000326759"/>
    </source>
</evidence>
<dbReference type="PROSITE" id="PS50003">
    <property type="entry name" value="PH_DOMAIN"/>
    <property type="match status" value="1"/>
</dbReference>
<keyword evidence="1" id="KW-0813">Transport</keyword>
<dbReference type="Proteomes" id="UP000326759">
    <property type="component" value="Unassembled WGS sequence"/>
</dbReference>
<feature type="non-terminal residue" evidence="6">
    <location>
        <position position="1"/>
    </location>
</feature>
<dbReference type="SUPFAM" id="SSF50729">
    <property type="entry name" value="PH domain-like"/>
    <property type="match status" value="1"/>
</dbReference>
<dbReference type="AlphaFoldDB" id="A0A5N5TEC8"/>
<dbReference type="FunFam" id="2.30.29.30:FF:000089">
    <property type="entry name" value="Oxysterol-binding protein"/>
    <property type="match status" value="1"/>
</dbReference>
<name>A0A5N5TEC8_9CRUS</name>
<feature type="domain" description="PH" evidence="5">
    <location>
        <begin position="9"/>
        <end position="106"/>
    </location>
</feature>
<evidence type="ECO:0000256" key="2">
    <source>
        <dbReference type="ARBA" id="ARBA00023055"/>
    </source>
</evidence>
<dbReference type="InterPro" id="IPR011993">
    <property type="entry name" value="PH-like_dom_sf"/>
</dbReference>
<keyword evidence="2" id="KW-0445">Lipid transport</keyword>
<reference evidence="6 7" key="1">
    <citation type="journal article" date="2019" name="PLoS Biol.">
        <title>Sex chromosomes control vertical transmission of feminizing Wolbachia symbionts in an isopod.</title>
        <authorList>
            <person name="Becking T."/>
            <person name="Chebbi M.A."/>
            <person name="Giraud I."/>
            <person name="Moumen B."/>
            <person name="Laverre T."/>
            <person name="Caubet Y."/>
            <person name="Peccoud J."/>
            <person name="Gilbert C."/>
            <person name="Cordaux R."/>
        </authorList>
    </citation>
    <scope>NUCLEOTIDE SEQUENCE [LARGE SCALE GENOMIC DNA]</scope>
    <source>
        <strain evidence="6">ANa2</strain>
        <tissue evidence="6">Whole body excluding digestive tract and cuticle</tissue>
    </source>
</reference>
<dbReference type="GO" id="GO:0005794">
    <property type="term" value="C:Golgi apparatus"/>
    <property type="evidence" value="ECO:0007669"/>
    <property type="project" value="TreeGrafter"/>
</dbReference>
<dbReference type="GO" id="GO:0016020">
    <property type="term" value="C:membrane"/>
    <property type="evidence" value="ECO:0007669"/>
    <property type="project" value="TreeGrafter"/>
</dbReference>
<dbReference type="PANTHER" id="PTHR10972">
    <property type="entry name" value="OXYSTEROL-BINDING PROTEIN-RELATED"/>
    <property type="match status" value="1"/>
</dbReference>
<dbReference type="GO" id="GO:0006869">
    <property type="term" value="P:lipid transport"/>
    <property type="evidence" value="ECO:0007669"/>
    <property type="project" value="UniProtKB-KW"/>
</dbReference>
<dbReference type="Gene3D" id="2.30.29.30">
    <property type="entry name" value="Pleckstrin-homology domain (PH domain)/Phosphotyrosine-binding domain (PTB)"/>
    <property type="match status" value="1"/>
</dbReference>
<dbReference type="PANTHER" id="PTHR10972:SF200">
    <property type="entry name" value="OXYSTEROL-BINDING PROTEIN-RELATED PROTEIN 9"/>
    <property type="match status" value="1"/>
</dbReference>
<dbReference type="Pfam" id="PF00169">
    <property type="entry name" value="PH"/>
    <property type="match status" value="1"/>
</dbReference>
<feature type="region of interest" description="Disordered" evidence="4">
    <location>
        <begin position="184"/>
        <end position="208"/>
    </location>
</feature>
<organism evidence="6 7">
    <name type="scientific">Armadillidium nasatum</name>
    <dbReference type="NCBI Taxonomy" id="96803"/>
    <lineage>
        <taxon>Eukaryota</taxon>
        <taxon>Metazoa</taxon>
        <taxon>Ecdysozoa</taxon>
        <taxon>Arthropoda</taxon>
        <taxon>Crustacea</taxon>
        <taxon>Multicrustacea</taxon>
        <taxon>Malacostraca</taxon>
        <taxon>Eumalacostraca</taxon>
        <taxon>Peracarida</taxon>
        <taxon>Isopoda</taxon>
        <taxon>Oniscidea</taxon>
        <taxon>Crinocheta</taxon>
        <taxon>Armadillidiidae</taxon>
        <taxon>Armadillidium</taxon>
    </lineage>
</organism>
<gene>
    <name evidence="6" type="primary">OSBPL9_1</name>
    <name evidence="6" type="ORF">Anas_12452</name>
</gene>